<feature type="domain" description="U1-C C2H2-type zinc finger" evidence="4">
    <location>
        <begin position="4"/>
        <end position="34"/>
    </location>
</feature>
<feature type="non-terminal residue" evidence="5">
    <location>
        <position position="130"/>
    </location>
</feature>
<evidence type="ECO:0000313" key="6">
    <source>
        <dbReference type="Proteomes" id="UP000292052"/>
    </source>
</evidence>
<protein>
    <submittedName>
        <fullName evidence="5">Zinc finger matrin-type protein 5</fullName>
    </submittedName>
</protein>
<evidence type="ECO:0000256" key="3">
    <source>
        <dbReference type="ARBA" id="ARBA00022833"/>
    </source>
</evidence>
<dbReference type="GO" id="GO:0005689">
    <property type="term" value="C:U12-type spliceosomal complex"/>
    <property type="evidence" value="ECO:0007669"/>
    <property type="project" value="TreeGrafter"/>
</dbReference>
<organism evidence="5 6">
    <name type="scientific">Asbolus verrucosus</name>
    <name type="common">Desert ironclad beetle</name>
    <dbReference type="NCBI Taxonomy" id="1661398"/>
    <lineage>
        <taxon>Eukaryota</taxon>
        <taxon>Metazoa</taxon>
        <taxon>Ecdysozoa</taxon>
        <taxon>Arthropoda</taxon>
        <taxon>Hexapoda</taxon>
        <taxon>Insecta</taxon>
        <taxon>Pterygota</taxon>
        <taxon>Neoptera</taxon>
        <taxon>Endopterygota</taxon>
        <taxon>Coleoptera</taxon>
        <taxon>Polyphaga</taxon>
        <taxon>Cucujiformia</taxon>
        <taxon>Tenebrionidae</taxon>
        <taxon>Pimeliinae</taxon>
        <taxon>Asbolus</taxon>
    </lineage>
</organism>
<dbReference type="GO" id="GO:0008270">
    <property type="term" value="F:zinc ion binding"/>
    <property type="evidence" value="ECO:0007669"/>
    <property type="project" value="UniProtKB-KW"/>
</dbReference>
<dbReference type="InterPro" id="IPR036236">
    <property type="entry name" value="Znf_C2H2_sf"/>
</dbReference>
<name>A0A482VUL0_ASBVE</name>
<dbReference type="AlphaFoldDB" id="A0A482VUL0"/>
<evidence type="ECO:0000256" key="1">
    <source>
        <dbReference type="ARBA" id="ARBA00022723"/>
    </source>
</evidence>
<comment type="caution">
    <text evidence="5">The sequence shown here is derived from an EMBL/GenBank/DDBJ whole genome shotgun (WGS) entry which is preliminary data.</text>
</comment>
<keyword evidence="2" id="KW-0863">Zinc-finger</keyword>
<evidence type="ECO:0000256" key="2">
    <source>
        <dbReference type="ARBA" id="ARBA00022771"/>
    </source>
</evidence>
<sequence>MRRRYYCDYCDKTFIDDLDARKKHLQSSYHIKLRNVHYEHHRDPRTILKEECEKTPCRRFLMDSQEQNKQIKIPTVVSWLQTYYEKHNKENSDLIHIPWSYPGQLEQRSDIPLSIRKLKPEHFTDANFEE</sequence>
<dbReference type="Gene3D" id="3.30.160.60">
    <property type="entry name" value="Classic Zinc Finger"/>
    <property type="match status" value="1"/>
</dbReference>
<keyword evidence="6" id="KW-1185">Reference proteome</keyword>
<dbReference type="EMBL" id="QDEB01060787">
    <property type="protein sequence ID" value="RZC36555.1"/>
    <property type="molecule type" value="Genomic_DNA"/>
</dbReference>
<gene>
    <name evidence="5" type="ORF">BDFB_013876</name>
</gene>
<dbReference type="InterPro" id="IPR013085">
    <property type="entry name" value="U1-CZ_Znf_C2H2"/>
</dbReference>
<keyword evidence="3" id="KW-0862">Zinc</keyword>
<accession>A0A482VUL0</accession>
<proteinExistence type="predicted"/>
<dbReference type="SUPFAM" id="SSF57667">
    <property type="entry name" value="beta-beta-alpha zinc fingers"/>
    <property type="match status" value="1"/>
</dbReference>
<keyword evidence="1" id="KW-0479">Metal-binding</keyword>
<dbReference type="OrthoDB" id="2417221at2759"/>
<dbReference type="PANTHER" id="PTHR16465">
    <property type="entry name" value="NUCLEASE-RELATED"/>
    <property type="match status" value="1"/>
</dbReference>
<dbReference type="Proteomes" id="UP000292052">
    <property type="component" value="Unassembled WGS sequence"/>
</dbReference>
<reference evidence="5 6" key="1">
    <citation type="submission" date="2017-03" db="EMBL/GenBank/DDBJ databases">
        <title>Genome of the blue death feigning beetle - Asbolus verrucosus.</title>
        <authorList>
            <person name="Rider S.D."/>
        </authorList>
    </citation>
    <scope>NUCLEOTIDE SEQUENCE [LARGE SCALE GENOMIC DNA]</scope>
    <source>
        <strain evidence="5">Butters</strain>
        <tissue evidence="5">Head and leg muscle</tissue>
    </source>
</reference>
<dbReference type="PANTHER" id="PTHR16465:SF0">
    <property type="entry name" value="ZINC FINGER MATRIN-TYPE PROTEIN 5"/>
    <property type="match status" value="1"/>
</dbReference>
<evidence type="ECO:0000259" key="4">
    <source>
        <dbReference type="Pfam" id="PF06220"/>
    </source>
</evidence>
<dbReference type="STRING" id="1661398.A0A482VUL0"/>
<dbReference type="Pfam" id="PF06220">
    <property type="entry name" value="zf-U1"/>
    <property type="match status" value="1"/>
</dbReference>
<evidence type="ECO:0000313" key="5">
    <source>
        <dbReference type="EMBL" id="RZC36555.1"/>
    </source>
</evidence>